<dbReference type="OrthoDB" id="9781752at2"/>
<organism evidence="1 2">
    <name type="scientific">Virgibacillus phasianinus</name>
    <dbReference type="NCBI Taxonomy" id="2017483"/>
    <lineage>
        <taxon>Bacteria</taxon>
        <taxon>Bacillati</taxon>
        <taxon>Bacillota</taxon>
        <taxon>Bacilli</taxon>
        <taxon>Bacillales</taxon>
        <taxon>Bacillaceae</taxon>
        <taxon>Virgibacillus</taxon>
    </lineage>
</organism>
<keyword evidence="2" id="KW-1185">Reference proteome</keyword>
<dbReference type="SUPFAM" id="SSF52540">
    <property type="entry name" value="P-loop containing nucleoside triphosphate hydrolases"/>
    <property type="match status" value="1"/>
</dbReference>
<sequence>MSGKNYYYLSGNTAQGLISFSESNLAGLTNVFFLNHPSESLKTELISKVIKHYEGSFDLEIIKSVNGHEFLDGVVIRDKSLAVISQPVKSENITEIDLRNGTDVDECKDLHEKKISLTNAAYQAFDAGLHVHDELEKIYINEMDFAMANQVANDFISKVLPSIVEREGHIYHRLFGTNTKDGVVNVVPELINSVSKAYFIKGRAGTGKSTFMKKLANACKDNGYKVELYHCSFDSNSIDMVLVRELDFCIFDSTDPHEFFPERVGDEIVDLYEKLVTPGTDEKFSTEINELNNRYKSYMQKGIAHLQEAGLYHSKLEENYKSVNQTDINEITDYMYNQIK</sequence>
<gene>
    <name evidence="1" type="ORF">CFK37_11410</name>
</gene>
<evidence type="ECO:0000313" key="2">
    <source>
        <dbReference type="Proteomes" id="UP000198312"/>
    </source>
</evidence>
<dbReference type="InterPro" id="IPR027417">
    <property type="entry name" value="P-loop_NTPase"/>
</dbReference>
<evidence type="ECO:0000313" key="1">
    <source>
        <dbReference type="EMBL" id="ASK62706.1"/>
    </source>
</evidence>
<protein>
    <recommendedName>
        <fullName evidence="3">ATPase</fullName>
    </recommendedName>
</protein>
<evidence type="ECO:0008006" key="3">
    <source>
        <dbReference type="Google" id="ProtNLM"/>
    </source>
</evidence>
<dbReference type="Proteomes" id="UP000198312">
    <property type="component" value="Chromosome"/>
</dbReference>
<name>A0A220U462_9BACI</name>
<dbReference type="RefSeq" id="WP_089061965.1">
    <property type="nucleotide sequence ID" value="NZ_CP022315.1"/>
</dbReference>
<dbReference type="AlphaFoldDB" id="A0A220U462"/>
<dbReference type="KEGG" id="vil:CFK37_11410"/>
<accession>A0A220U462</accession>
<dbReference type="EMBL" id="CP022315">
    <property type="protein sequence ID" value="ASK62706.1"/>
    <property type="molecule type" value="Genomic_DNA"/>
</dbReference>
<proteinExistence type="predicted"/>
<reference evidence="1 2" key="1">
    <citation type="submission" date="2017-07" db="EMBL/GenBank/DDBJ databases">
        <title>Virgibacillus sp. LM2416.</title>
        <authorList>
            <person name="Tak E.J."/>
            <person name="Bae J.-W."/>
        </authorList>
    </citation>
    <scope>NUCLEOTIDE SEQUENCE [LARGE SCALE GENOMIC DNA]</scope>
    <source>
        <strain evidence="1 2">LM2416</strain>
    </source>
</reference>